<evidence type="ECO:0000256" key="2">
    <source>
        <dbReference type="ARBA" id="ARBA00006206"/>
    </source>
</evidence>
<organism evidence="6 7">
    <name type="scientific">Sphingomonas jejuensis</name>
    <dbReference type="NCBI Taxonomy" id="904715"/>
    <lineage>
        <taxon>Bacteria</taxon>
        <taxon>Pseudomonadati</taxon>
        <taxon>Pseudomonadota</taxon>
        <taxon>Alphaproteobacteria</taxon>
        <taxon>Sphingomonadales</taxon>
        <taxon>Sphingomonadaceae</taxon>
        <taxon>Sphingomonas</taxon>
    </lineage>
</organism>
<dbReference type="Gene3D" id="2.70.98.10">
    <property type="match status" value="1"/>
</dbReference>
<dbReference type="Proteomes" id="UP000734218">
    <property type="component" value="Unassembled WGS sequence"/>
</dbReference>
<proteinExistence type="inferred from homology"/>
<dbReference type="GO" id="GO:0004034">
    <property type="term" value="F:aldose 1-epimerase activity"/>
    <property type="evidence" value="ECO:0007669"/>
    <property type="project" value="UniProtKB-EC"/>
</dbReference>
<comment type="caution">
    <text evidence="6">The sequence shown here is derived from an EMBL/GenBank/DDBJ whole genome shotgun (WGS) entry which is preliminary data.</text>
</comment>
<accession>A0ABX0XHA9</accession>
<comment type="similarity">
    <text evidence="2 5">Belongs to the aldose epimerase family.</text>
</comment>
<protein>
    <recommendedName>
        <fullName evidence="5">Aldose 1-epimerase</fullName>
        <ecNumber evidence="5">5.1.3.3</ecNumber>
    </recommendedName>
</protein>
<dbReference type="InterPro" id="IPR047215">
    <property type="entry name" value="Galactose_mutarotase-like"/>
</dbReference>
<dbReference type="PANTHER" id="PTHR10091:SF0">
    <property type="entry name" value="GALACTOSE MUTAROTASE"/>
    <property type="match status" value="1"/>
</dbReference>
<reference evidence="6 7" key="1">
    <citation type="submission" date="2020-03" db="EMBL/GenBank/DDBJ databases">
        <title>Genomic Encyclopedia of Type Strains, Phase IV (KMG-IV): sequencing the most valuable type-strain genomes for metagenomic binning, comparative biology and taxonomic classification.</title>
        <authorList>
            <person name="Goeker M."/>
        </authorList>
    </citation>
    <scope>NUCLEOTIDE SEQUENCE [LARGE SCALE GENOMIC DNA]</scope>
    <source>
        <strain evidence="6 7">DSM 27651</strain>
    </source>
</reference>
<evidence type="ECO:0000313" key="7">
    <source>
        <dbReference type="Proteomes" id="UP000734218"/>
    </source>
</evidence>
<dbReference type="InterPro" id="IPR008183">
    <property type="entry name" value="Aldose_1/G6P_1-epimerase"/>
</dbReference>
<keyword evidence="4 5" id="KW-0119">Carbohydrate metabolism</keyword>
<evidence type="ECO:0000256" key="4">
    <source>
        <dbReference type="ARBA" id="ARBA00023277"/>
    </source>
</evidence>
<comment type="pathway">
    <text evidence="1 5">Carbohydrate metabolism; hexose metabolism.</text>
</comment>
<dbReference type="PANTHER" id="PTHR10091">
    <property type="entry name" value="ALDOSE-1-EPIMERASE"/>
    <property type="match status" value="1"/>
</dbReference>
<dbReference type="InterPro" id="IPR014718">
    <property type="entry name" value="GH-type_carb-bd"/>
</dbReference>
<dbReference type="NCBIfam" id="NF008277">
    <property type="entry name" value="PRK11055.1"/>
    <property type="match status" value="1"/>
</dbReference>
<dbReference type="Pfam" id="PF01263">
    <property type="entry name" value="Aldose_epim"/>
    <property type="match status" value="1"/>
</dbReference>
<dbReference type="EMBL" id="JAATJE010000001">
    <property type="protein sequence ID" value="NJC32712.1"/>
    <property type="molecule type" value="Genomic_DNA"/>
</dbReference>
<dbReference type="EC" id="5.1.3.3" evidence="5"/>
<keyword evidence="7" id="KW-1185">Reference proteome</keyword>
<dbReference type="PIRSF" id="PIRSF005096">
    <property type="entry name" value="GALM"/>
    <property type="match status" value="1"/>
</dbReference>
<keyword evidence="3 5" id="KW-0413">Isomerase</keyword>
<comment type="catalytic activity">
    <reaction evidence="5">
        <text>alpha-D-glucose = beta-D-glucose</text>
        <dbReference type="Rhea" id="RHEA:10264"/>
        <dbReference type="ChEBI" id="CHEBI:15903"/>
        <dbReference type="ChEBI" id="CHEBI:17925"/>
        <dbReference type="EC" id="5.1.3.3"/>
    </reaction>
</comment>
<evidence type="ECO:0000256" key="5">
    <source>
        <dbReference type="PIRNR" id="PIRNR005096"/>
    </source>
</evidence>
<evidence type="ECO:0000313" key="6">
    <source>
        <dbReference type="EMBL" id="NJC32712.1"/>
    </source>
</evidence>
<gene>
    <name evidence="6" type="ORF">GGR88_000186</name>
</gene>
<dbReference type="SUPFAM" id="SSF74650">
    <property type="entry name" value="Galactose mutarotase-like"/>
    <property type="match status" value="1"/>
</dbReference>
<dbReference type="CDD" id="cd09019">
    <property type="entry name" value="galactose_mutarotase_like"/>
    <property type="match status" value="1"/>
</dbReference>
<evidence type="ECO:0000256" key="1">
    <source>
        <dbReference type="ARBA" id="ARBA00005028"/>
    </source>
</evidence>
<dbReference type="RefSeq" id="WP_167952090.1">
    <property type="nucleotide sequence ID" value="NZ_JAATJE010000001.1"/>
</dbReference>
<dbReference type="InterPro" id="IPR011013">
    <property type="entry name" value="Gal_mutarotase_sf_dom"/>
</dbReference>
<evidence type="ECO:0000256" key="3">
    <source>
        <dbReference type="ARBA" id="ARBA00023235"/>
    </source>
</evidence>
<name>A0ABX0XHA9_9SPHN</name>
<dbReference type="InterPro" id="IPR015443">
    <property type="entry name" value="Aldose_1-epimerase"/>
</dbReference>
<sequence length="339" mass="36457">MPIITYHDLPDGRRAARVELRSPGGVRVSVTNLGATLMGIDAPDRTGRIAPVLLGHRDPADYPTGGGAGANHYYGATCGRVANRIRDAAFDMDGMRYGLDANEGRHHLHGGRHGFSHALWHIESVEDDAVSMQLDSLDGDQGYPGRLVVAARFSLSAEGRLLIGFSARTDRPTHVNIVSHGYFNLSGDIMRSIADHELTIFADSYLPIDGDALPTGARVDVSGTPFDFRNGRIVGNVIDTQDDQLRLGDGFNHCFVPDGGGMRPVARLHHPGSGRTLDVATDQPGLQLYTGNALSPRRSALCLEAQGWPDSANHPGFPSTRLDPGETYRSTTLLTFTAA</sequence>